<evidence type="ECO:0000256" key="1">
    <source>
        <dbReference type="SAM" id="MobiDB-lite"/>
    </source>
</evidence>
<feature type="compositionally biased region" description="Basic and acidic residues" evidence="1">
    <location>
        <begin position="1"/>
        <end position="15"/>
    </location>
</feature>
<evidence type="ECO:0000313" key="3">
    <source>
        <dbReference type="EMBL" id="KRN26031.1"/>
    </source>
</evidence>
<evidence type="ECO:0000256" key="2">
    <source>
        <dbReference type="SAM" id="Phobius"/>
    </source>
</evidence>
<name>A0A0R2FC12_9LACO</name>
<dbReference type="Gene3D" id="1.20.1250.20">
    <property type="entry name" value="MFS general substrate transporter like domains"/>
    <property type="match status" value="1"/>
</dbReference>
<keyword evidence="4" id="KW-1185">Reference proteome</keyword>
<dbReference type="PATRIC" id="fig|1423804.4.peg.34"/>
<organism evidence="3 4">
    <name type="scientific">Secundilactobacillus similis DSM 23365 = JCM 2765</name>
    <dbReference type="NCBI Taxonomy" id="1423804"/>
    <lineage>
        <taxon>Bacteria</taxon>
        <taxon>Bacillati</taxon>
        <taxon>Bacillota</taxon>
        <taxon>Bacilli</taxon>
        <taxon>Lactobacillales</taxon>
        <taxon>Lactobacillaceae</taxon>
        <taxon>Secundilactobacillus</taxon>
    </lineage>
</organism>
<comment type="caution">
    <text evidence="3">The sequence shown here is derived from an EMBL/GenBank/DDBJ whole genome shotgun (WGS) entry which is preliminary data.</text>
</comment>
<proteinExistence type="predicted"/>
<keyword evidence="2" id="KW-0812">Transmembrane</keyword>
<dbReference type="RefSeq" id="WP_054732491.1">
    <property type="nucleotide sequence ID" value="NZ_AYZM01000050.1"/>
</dbReference>
<accession>A0A0R2FC12</accession>
<feature type="transmembrane region" description="Helical" evidence="2">
    <location>
        <begin position="60"/>
        <end position="82"/>
    </location>
</feature>
<dbReference type="InterPro" id="IPR036259">
    <property type="entry name" value="MFS_trans_sf"/>
</dbReference>
<dbReference type="EMBL" id="AYZM01000050">
    <property type="protein sequence ID" value="KRN26031.1"/>
    <property type="molecule type" value="Genomic_DNA"/>
</dbReference>
<keyword evidence="2" id="KW-0472">Membrane</keyword>
<dbReference type="Proteomes" id="UP000051442">
    <property type="component" value="Unassembled WGS sequence"/>
</dbReference>
<evidence type="ECO:0000313" key="4">
    <source>
        <dbReference type="Proteomes" id="UP000051442"/>
    </source>
</evidence>
<sequence length="147" mass="16691">MADDQDKKHGIEHQVTEQSEGQSAEKSSINWHYVAFGIGSLIGLIMVVQDYGFSRSSLTYWRNFGIGIVALFAVILLVRWLWRKLVKWAGEQSEADEVEAETVADERPVKQKKKVAAVEPADSPKVLVDNPQPVMDKSAVNWRYRKF</sequence>
<feature type="region of interest" description="Disordered" evidence="1">
    <location>
        <begin position="1"/>
        <end position="23"/>
    </location>
</feature>
<protein>
    <submittedName>
        <fullName evidence="3">Uncharacterized protein</fullName>
    </submittedName>
</protein>
<dbReference type="AlphaFoldDB" id="A0A0R2FC12"/>
<feature type="transmembrane region" description="Helical" evidence="2">
    <location>
        <begin position="31"/>
        <end position="48"/>
    </location>
</feature>
<reference evidence="3 4" key="1">
    <citation type="journal article" date="2015" name="Genome Announc.">
        <title>Expanding the biotechnology potential of lactobacilli through comparative genomics of 213 strains and associated genera.</title>
        <authorList>
            <person name="Sun Z."/>
            <person name="Harris H.M."/>
            <person name="McCann A."/>
            <person name="Guo C."/>
            <person name="Argimon S."/>
            <person name="Zhang W."/>
            <person name="Yang X."/>
            <person name="Jeffery I.B."/>
            <person name="Cooney J.C."/>
            <person name="Kagawa T.F."/>
            <person name="Liu W."/>
            <person name="Song Y."/>
            <person name="Salvetti E."/>
            <person name="Wrobel A."/>
            <person name="Rasinkangas P."/>
            <person name="Parkhill J."/>
            <person name="Rea M.C."/>
            <person name="O'Sullivan O."/>
            <person name="Ritari J."/>
            <person name="Douillard F.P."/>
            <person name="Paul Ross R."/>
            <person name="Yang R."/>
            <person name="Briner A.E."/>
            <person name="Felis G.E."/>
            <person name="de Vos W.M."/>
            <person name="Barrangou R."/>
            <person name="Klaenhammer T.R."/>
            <person name="Caufield P.W."/>
            <person name="Cui Y."/>
            <person name="Zhang H."/>
            <person name="O'Toole P.W."/>
        </authorList>
    </citation>
    <scope>NUCLEOTIDE SEQUENCE [LARGE SCALE GENOMIC DNA]</scope>
    <source>
        <strain evidence="3 4">DSM 23365</strain>
    </source>
</reference>
<keyword evidence="2" id="KW-1133">Transmembrane helix</keyword>
<gene>
    <name evidence="3" type="ORF">FD14_GL000031</name>
</gene>